<proteinExistence type="predicted"/>
<evidence type="ECO:0000313" key="3">
    <source>
        <dbReference type="Proteomes" id="UP000576821"/>
    </source>
</evidence>
<gene>
    <name evidence="2" type="ORF">FHS54_003043</name>
</gene>
<sequence>MNAASLPPVALLEALYGGLMQEPPWEGFLRALAEAADATFATLLVAIGPAGIDAHVTPDIDPDRADEYQKLSDADPFVGLPEGQVVAFQDFVRHISPRFREWLDKAGGGQILGVDLQASSGASVRLRVTRDQSRPDFDDTQSALIASLIPHLRIALDLHARLTSTQAERQVFSSAMEGLAVATLILARDGRVLRRNAVAQRLLEDGRFIREEHGRLAPVMRAGSVNLTRLLASPLTPGEDVRFELPAAHEPPLRGVARALPSAAYGDGAHVALFLSDPARAEGPDAASLRDRFQLTPAEAALAVQLAQGAALVDAARILDIAHNTARSHLRAIFAKTGTHRQGELIHLLRTIGSDFDL</sequence>
<protein>
    <submittedName>
        <fullName evidence="2">DNA-binding CsgD family transcriptional regulator/PAS domain-containing protein</fullName>
    </submittedName>
</protein>
<organism evidence="2 3">
    <name type="scientific">Sphingobium vermicomposti</name>
    <dbReference type="NCBI Taxonomy" id="529005"/>
    <lineage>
        <taxon>Bacteria</taxon>
        <taxon>Pseudomonadati</taxon>
        <taxon>Pseudomonadota</taxon>
        <taxon>Alphaproteobacteria</taxon>
        <taxon>Sphingomonadales</taxon>
        <taxon>Sphingomonadaceae</taxon>
        <taxon>Sphingobium</taxon>
    </lineage>
</organism>
<evidence type="ECO:0000259" key="1">
    <source>
        <dbReference type="SMART" id="SM00421"/>
    </source>
</evidence>
<keyword evidence="3" id="KW-1185">Reference proteome</keyword>
<dbReference type="SMART" id="SM00421">
    <property type="entry name" value="HTH_LUXR"/>
    <property type="match status" value="1"/>
</dbReference>
<dbReference type="InterPro" id="IPR016032">
    <property type="entry name" value="Sig_transdc_resp-reg_C-effctor"/>
</dbReference>
<evidence type="ECO:0000313" key="2">
    <source>
        <dbReference type="EMBL" id="NIJ18043.1"/>
    </source>
</evidence>
<keyword evidence="2" id="KW-0238">DNA-binding</keyword>
<dbReference type="AlphaFoldDB" id="A0A846M9C5"/>
<dbReference type="SUPFAM" id="SSF46894">
    <property type="entry name" value="C-terminal effector domain of the bipartite response regulators"/>
    <property type="match status" value="1"/>
</dbReference>
<dbReference type="GO" id="GO:0006355">
    <property type="term" value="P:regulation of DNA-templated transcription"/>
    <property type="evidence" value="ECO:0007669"/>
    <property type="project" value="InterPro"/>
</dbReference>
<dbReference type="GO" id="GO:0003677">
    <property type="term" value="F:DNA binding"/>
    <property type="evidence" value="ECO:0007669"/>
    <property type="project" value="UniProtKB-KW"/>
</dbReference>
<accession>A0A846M9C5</accession>
<feature type="domain" description="HTH luxR-type" evidence="1">
    <location>
        <begin position="292"/>
        <end position="349"/>
    </location>
</feature>
<dbReference type="InterPro" id="IPR000792">
    <property type="entry name" value="Tscrpt_reg_LuxR_C"/>
</dbReference>
<name>A0A846M9C5_9SPHN</name>
<reference evidence="2 3" key="1">
    <citation type="submission" date="2020-03" db="EMBL/GenBank/DDBJ databases">
        <title>Genomic Encyclopedia of Type Strains, Phase IV (KMG-IV): sequencing the most valuable type-strain genomes for metagenomic binning, comparative biology and taxonomic classification.</title>
        <authorList>
            <person name="Goeker M."/>
        </authorList>
    </citation>
    <scope>NUCLEOTIDE SEQUENCE [LARGE SCALE GENOMIC DNA]</scope>
    <source>
        <strain evidence="2 3">DSM 21299</strain>
    </source>
</reference>
<dbReference type="Gene3D" id="1.10.10.10">
    <property type="entry name" value="Winged helix-like DNA-binding domain superfamily/Winged helix DNA-binding domain"/>
    <property type="match status" value="1"/>
</dbReference>
<comment type="caution">
    <text evidence="2">The sequence shown here is derived from an EMBL/GenBank/DDBJ whole genome shotgun (WGS) entry which is preliminary data.</text>
</comment>
<dbReference type="EMBL" id="JAASQR010000004">
    <property type="protein sequence ID" value="NIJ18043.1"/>
    <property type="molecule type" value="Genomic_DNA"/>
</dbReference>
<dbReference type="InterPro" id="IPR036388">
    <property type="entry name" value="WH-like_DNA-bd_sf"/>
</dbReference>
<dbReference type="Proteomes" id="UP000576821">
    <property type="component" value="Unassembled WGS sequence"/>
</dbReference>